<reference evidence="15 16" key="1">
    <citation type="submission" date="2018-11" db="EMBL/GenBank/DDBJ databases">
        <title>Genome sequence of Apiotrichum porosum DSM 27194.</title>
        <authorList>
            <person name="Aliyu H."/>
            <person name="Gorte O."/>
            <person name="Ochsenreither K."/>
        </authorList>
    </citation>
    <scope>NUCLEOTIDE SEQUENCE [LARGE SCALE GENOMIC DNA]</scope>
    <source>
        <strain evidence="15 16">DSM 27194</strain>
    </source>
</reference>
<dbReference type="AlphaFoldDB" id="A0A427YAP3"/>
<feature type="transmembrane region" description="Helical" evidence="12">
    <location>
        <begin position="904"/>
        <end position="932"/>
    </location>
</feature>
<dbReference type="OrthoDB" id="26569at2759"/>
<dbReference type="CDD" id="cd04190">
    <property type="entry name" value="Chitin_synth_C"/>
    <property type="match status" value="1"/>
</dbReference>
<evidence type="ECO:0000256" key="8">
    <source>
        <dbReference type="ARBA" id="ARBA00023136"/>
    </source>
</evidence>
<dbReference type="Pfam" id="PF08407">
    <property type="entry name" value="Chitin_synth_1N"/>
    <property type="match status" value="1"/>
</dbReference>
<comment type="similarity">
    <text evidence="12">Belongs to the chitin synthase family.</text>
</comment>
<feature type="region of interest" description="Disordered" evidence="13">
    <location>
        <begin position="1"/>
        <end position="170"/>
    </location>
</feature>
<evidence type="ECO:0000256" key="11">
    <source>
        <dbReference type="ARBA" id="ARBA00048014"/>
    </source>
</evidence>
<evidence type="ECO:0000313" key="15">
    <source>
        <dbReference type="EMBL" id="RSH88172.1"/>
    </source>
</evidence>
<keyword evidence="6 12" id="KW-0812">Transmembrane</keyword>
<dbReference type="GeneID" id="39585243"/>
<evidence type="ECO:0000256" key="1">
    <source>
        <dbReference type="ARBA" id="ARBA00004651"/>
    </source>
</evidence>
<name>A0A427YAP3_9TREE</name>
<dbReference type="Proteomes" id="UP000279236">
    <property type="component" value="Unassembled WGS sequence"/>
</dbReference>
<dbReference type="PANTHER" id="PTHR22914:SF9">
    <property type="entry name" value="CHITIN SYNTHASE 1"/>
    <property type="match status" value="1"/>
</dbReference>
<feature type="compositionally biased region" description="Pro residues" evidence="13">
    <location>
        <begin position="51"/>
        <end position="62"/>
    </location>
</feature>
<keyword evidence="8 12" id="KW-0472">Membrane</keyword>
<gene>
    <name evidence="15" type="primary">CHS1</name>
    <name evidence="15" type="ORF">EHS24_000700</name>
</gene>
<comment type="subcellular location">
    <subcellularLocation>
        <location evidence="1 12">Cell membrane</location>
        <topology evidence="1 12">Multi-pass membrane protein</topology>
    </subcellularLocation>
</comment>
<dbReference type="GO" id="GO:0030428">
    <property type="term" value="C:cell septum"/>
    <property type="evidence" value="ECO:0007669"/>
    <property type="project" value="TreeGrafter"/>
</dbReference>
<evidence type="ECO:0000313" key="16">
    <source>
        <dbReference type="Proteomes" id="UP000279236"/>
    </source>
</evidence>
<comment type="caution">
    <text evidence="15">The sequence shown here is derived from an EMBL/GenBank/DDBJ whole genome shotgun (WGS) entry which is preliminary data.</text>
</comment>
<dbReference type="EMBL" id="RSCE01000001">
    <property type="protein sequence ID" value="RSH88172.1"/>
    <property type="molecule type" value="Genomic_DNA"/>
</dbReference>
<evidence type="ECO:0000256" key="13">
    <source>
        <dbReference type="SAM" id="MobiDB-lite"/>
    </source>
</evidence>
<comment type="function">
    <text evidence="10 12">Polymerizes chitin, a structural polymer of the cell wall and septum, by transferring the sugar moiety of UDP-GlcNAc to the non-reducing end of the growing chitin polymer.</text>
</comment>
<dbReference type="PANTHER" id="PTHR22914">
    <property type="entry name" value="CHITIN SYNTHASE"/>
    <property type="match status" value="1"/>
</dbReference>
<evidence type="ECO:0000256" key="3">
    <source>
        <dbReference type="ARBA" id="ARBA00022475"/>
    </source>
</evidence>
<keyword evidence="9 12" id="KW-0961">Cell wall biogenesis/degradation</keyword>
<dbReference type="RefSeq" id="XP_028480380.1">
    <property type="nucleotide sequence ID" value="XM_028616523.1"/>
</dbReference>
<evidence type="ECO:0000256" key="7">
    <source>
        <dbReference type="ARBA" id="ARBA00022989"/>
    </source>
</evidence>
<dbReference type="GO" id="GO:0071555">
    <property type="term" value="P:cell wall organization"/>
    <property type="evidence" value="ECO:0007669"/>
    <property type="project" value="UniProtKB-KW"/>
</dbReference>
<dbReference type="SUPFAM" id="SSF53448">
    <property type="entry name" value="Nucleotide-diphospho-sugar transferases"/>
    <property type="match status" value="1"/>
</dbReference>
<feature type="compositionally biased region" description="Low complexity" evidence="13">
    <location>
        <begin position="26"/>
        <end position="43"/>
    </location>
</feature>
<evidence type="ECO:0000256" key="12">
    <source>
        <dbReference type="RuleBase" id="RU366040"/>
    </source>
</evidence>
<keyword evidence="7 12" id="KW-1133">Transmembrane helix</keyword>
<keyword evidence="4 12" id="KW-0328">Glycosyltransferase</keyword>
<dbReference type="GO" id="GO:0006031">
    <property type="term" value="P:chitin biosynthetic process"/>
    <property type="evidence" value="ECO:0007669"/>
    <property type="project" value="UniProtKB-UniRule"/>
</dbReference>
<feature type="transmembrane region" description="Helical" evidence="12">
    <location>
        <begin position="749"/>
        <end position="768"/>
    </location>
</feature>
<feature type="transmembrane region" description="Helical" evidence="12">
    <location>
        <begin position="878"/>
        <end position="898"/>
    </location>
</feature>
<keyword evidence="16" id="KW-1185">Reference proteome</keyword>
<dbReference type="InterPro" id="IPR013616">
    <property type="entry name" value="Chitin_synth_N"/>
</dbReference>
<feature type="transmembrane region" description="Helical" evidence="12">
    <location>
        <begin position="668"/>
        <end position="686"/>
    </location>
</feature>
<dbReference type="GO" id="GO:0005886">
    <property type="term" value="C:plasma membrane"/>
    <property type="evidence" value="ECO:0007669"/>
    <property type="project" value="UniProtKB-SubCell"/>
</dbReference>
<organism evidence="15 16">
    <name type="scientific">Apiotrichum porosum</name>
    <dbReference type="NCBI Taxonomy" id="105984"/>
    <lineage>
        <taxon>Eukaryota</taxon>
        <taxon>Fungi</taxon>
        <taxon>Dikarya</taxon>
        <taxon>Basidiomycota</taxon>
        <taxon>Agaricomycotina</taxon>
        <taxon>Tremellomycetes</taxon>
        <taxon>Trichosporonales</taxon>
        <taxon>Trichosporonaceae</taxon>
        <taxon>Apiotrichum</taxon>
    </lineage>
</organism>
<sequence length="938" mass="104261">MQPGHIYSPPAGSAPLNNDPYANPSQYTTYPPAGQPPGYGQQPQHHDPFADGPPVPPVPQRPHTPSYSSYNQPPSRVDSHTPYNLGDTGLTSPPPLHPSTSNVDLSYPPRHHESPYQPLHDDMYDDSPLLNHVRPDPSFNIGPLPTAYQLSDSGAAPPPGGPGGSPRQQRIQFDQPYADGGLREDGRDNANMHYGPLPARMVRRNKTTKRVQLFRGHLVLEVDVPTKLLEKCSRRDGKEFTKLRYTAVTCDPDEFVADKYALRQQLYEPARKTELFIVITMYNEDDMLFCRTMRGIMQNIAHLCTRSRSKTWGEEGWTKVVVCIVADGRTKINDRTRSALAALGVYQEGVAKNVVNGKPVTAHVYEYTTQLGINSKGDIVAGGDKYVPIQLLFCLKEKNQKKINSHRWFFNAFGATLDPNVCVLLDAGTQPGPTSIYHVWKAFDLNSSVGGACGEIVALPGRFWKNLLNPLVAAQNFEYKMSNILDKQFESMFGYISVLPGAFSAYRYIALQNDATGQGPLEKYFYGEKMHGAGAGIFKANMYLAEDRILCWELVSKRDSKWTLHYVKSAKATTDVPTDVPELVSQRRRWLNGSFFAAVHSILHFHYIYRSSHSIFRMIALHIELVYQIFNNIFAWFALGNYYITFVVLCDSMSTDGGSSVYKYISTVLHYVYLALLLVCFVLSLGNRPAGSKVGYTISMVGFALITIYMMFAAILLAVRGIKAFTEDGLTLADAVSLDNASSKQFTNILISLVATYGIYVLACTFALDPWHLLTSFVQYLLVAPSYINVLNVYAFSNVHDVSWGTKGSDKVSEDLGVVKSDGKGEEVTVEVPVEQHDINAVYEAELRTLAIKVEEVASPPSADQQQEDYYKNFRTNVLLAWTLSNAGLAMAILSITSGGTSIAVYYMIGILYCVAALSFVRFIGATLYLIIRLFMGE</sequence>
<dbReference type="Pfam" id="PF01644">
    <property type="entry name" value="Chitin_synth_1"/>
    <property type="match status" value="1"/>
</dbReference>
<dbReference type="GO" id="GO:0004100">
    <property type="term" value="F:chitin synthase activity"/>
    <property type="evidence" value="ECO:0007669"/>
    <property type="project" value="UniProtKB-UniRule"/>
</dbReference>
<feature type="compositionally biased region" description="Basic and acidic residues" evidence="13">
    <location>
        <begin position="110"/>
        <end position="122"/>
    </location>
</feature>
<dbReference type="InterPro" id="IPR029044">
    <property type="entry name" value="Nucleotide-diphossugar_trans"/>
</dbReference>
<feature type="transmembrane region" description="Helical" evidence="12">
    <location>
        <begin position="629"/>
        <end position="648"/>
    </location>
</feature>
<evidence type="ECO:0000256" key="10">
    <source>
        <dbReference type="ARBA" id="ARBA00024009"/>
    </source>
</evidence>
<evidence type="ECO:0000256" key="2">
    <source>
        <dbReference type="ARBA" id="ARBA00012543"/>
    </source>
</evidence>
<dbReference type="EC" id="2.4.1.16" evidence="2 12"/>
<comment type="catalytic activity">
    <reaction evidence="11 12">
        <text>[(1-&gt;4)-N-acetyl-beta-D-glucosaminyl](n) + UDP-N-acetyl-alpha-D-glucosamine = [(1-&gt;4)-N-acetyl-beta-D-glucosaminyl](n+1) + UDP + H(+)</text>
        <dbReference type="Rhea" id="RHEA:16637"/>
        <dbReference type="Rhea" id="RHEA-COMP:9593"/>
        <dbReference type="Rhea" id="RHEA-COMP:9595"/>
        <dbReference type="ChEBI" id="CHEBI:15378"/>
        <dbReference type="ChEBI" id="CHEBI:17029"/>
        <dbReference type="ChEBI" id="CHEBI:57705"/>
        <dbReference type="ChEBI" id="CHEBI:58223"/>
        <dbReference type="EC" id="2.4.1.16"/>
    </reaction>
</comment>
<evidence type="ECO:0000256" key="9">
    <source>
        <dbReference type="ARBA" id="ARBA00023316"/>
    </source>
</evidence>
<dbReference type="InterPro" id="IPR004835">
    <property type="entry name" value="Chitin_synth"/>
</dbReference>
<evidence type="ECO:0000256" key="4">
    <source>
        <dbReference type="ARBA" id="ARBA00022676"/>
    </source>
</evidence>
<protein>
    <recommendedName>
        <fullName evidence="2 12">Chitin synthase</fullName>
        <ecNumber evidence="2 12">2.4.1.16</ecNumber>
    </recommendedName>
</protein>
<evidence type="ECO:0000259" key="14">
    <source>
        <dbReference type="Pfam" id="PF08407"/>
    </source>
</evidence>
<keyword evidence="3 12" id="KW-1003">Cell membrane</keyword>
<keyword evidence="5 12" id="KW-0808">Transferase</keyword>
<accession>A0A427YAP3</accession>
<dbReference type="STRING" id="105984.A0A427YAP3"/>
<proteinExistence type="inferred from homology"/>
<feature type="transmembrane region" description="Helical" evidence="12">
    <location>
        <begin position="698"/>
        <end position="719"/>
    </location>
</feature>
<evidence type="ECO:0000256" key="5">
    <source>
        <dbReference type="ARBA" id="ARBA00022679"/>
    </source>
</evidence>
<evidence type="ECO:0000256" key="6">
    <source>
        <dbReference type="ARBA" id="ARBA00022692"/>
    </source>
</evidence>
<feature type="domain" description="Chitin synthase N-terminal" evidence="14">
    <location>
        <begin position="206"/>
        <end position="274"/>
    </location>
</feature>